<dbReference type="Proteomes" id="UP000502498">
    <property type="component" value="Chromosome"/>
</dbReference>
<evidence type="ECO:0000313" key="2">
    <source>
        <dbReference type="EMBL" id="QKJ20054.1"/>
    </source>
</evidence>
<feature type="transmembrane region" description="Helical" evidence="1">
    <location>
        <begin position="34"/>
        <end position="54"/>
    </location>
</feature>
<accession>A0A7D4PVT6</accession>
<dbReference type="AlphaFoldDB" id="A0A7D4PVT6"/>
<name>A0A7D4PVT6_9MICO</name>
<feature type="transmembrane region" description="Helical" evidence="1">
    <location>
        <begin position="86"/>
        <end position="105"/>
    </location>
</feature>
<protein>
    <submittedName>
        <fullName evidence="2">Uncharacterized protein</fullName>
    </submittedName>
</protein>
<reference evidence="2 3" key="1">
    <citation type="submission" date="2020-05" db="EMBL/GenBank/DDBJ databases">
        <title>Strain PA2F3 complete genome.</title>
        <authorList>
            <person name="Kim Y.-S."/>
            <person name="Kim S.-J."/>
            <person name="Jung H.-k."/>
            <person name="Kim S.-E."/>
            <person name="Kim K.-H."/>
        </authorList>
    </citation>
    <scope>NUCLEOTIDE SEQUENCE [LARGE SCALE GENOMIC DNA]</scope>
    <source>
        <strain evidence="2 3">PA2F3</strain>
    </source>
</reference>
<keyword evidence="1" id="KW-1133">Transmembrane helix</keyword>
<keyword evidence="1" id="KW-0472">Membrane</keyword>
<evidence type="ECO:0000256" key="1">
    <source>
        <dbReference type="SAM" id="Phobius"/>
    </source>
</evidence>
<dbReference type="RefSeq" id="WP_172990490.1">
    <property type="nucleotide sequence ID" value="NZ_CP054038.1"/>
</dbReference>
<evidence type="ECO:0000313" key="3">
    <source>
        <dbReference type="Proteomes" id="UP000502498"/>
    </source>
</evidence>
<gene>
    <name evidence="2" type="ORF">HQM25_12290</name>
</gene>
<keyword evidence="1" id="KW-0812">Transmembrane</keyword>
<sequence length="113" mass="12036">MAAQRPGGVTLVAVIAWLNGLFTIIGGIFHIFTWSGWVSIILGVITIAVSLGLFRGNNLSRILLTIVFVLDLAVAAYNVFTTGNGFWGPLVAGAIALIGLVLLYTQKANAFFR</sequence>
<organism evidence="2 3">
    <name type="scientific">Microbacterium hominis</name>
    <dbReference type="NCBI Taxonomy" id="162426"/>
    <lineage>
        <taxon>Bacteria</taxon>
        <taxon>Bacillati</taxon>
        <taxon>Actinomycetota</taxon>
        <taxon>Actinomycetes</taxon>
        <taxon>Micrococcales</taxon>
        <taxon>Microbacteriaceae</taxon>
        <taxon>Microbacterium</taxon>
    </lineage>
</organism>
<dbReference type="EMBL" id="CP054038">
    <property type="protein sequence ID" value="QKJ20054.1"/>
    <property type="molecule type" value="Genomic_DNA"/>
</dbReference>
<proteinExistence type="predicted"/>
<feature type="transmembrane region" description="Helical" evidence="1">
    <location>
        <begin position="7"/>
        <end position="28"/>
    </location>
</feature>
<feature type="transmembrane region" description="Helical" evidence="1">
    <location>
        <begin position="61"/>
        <end position="80"/>
    </location>
</feature>